<keyword evidence="5" id="KW-0378">Hydrolase</keyword>
<evidence type="ECO:0000256" key="4">
    <source>
        <dbReference type="ARBA" id="ARBA00022729"/>
    </source>
</evidence>
<evidence type="ECO:0000259" key="11">
    <source>
        <dbReference type="Pfam" id="PF18962"/>
    </source>
</evidence>
<dbReference type="PANTHER" id="PTHR47466:SF1">
    <property type="entry name" value="METALLOPROTEASE MEP1 (AFU_ORTHOLOGUE AFUA_1G07730)-RELATED"/>
    <property type="match status" value="1"/>
</dbReference>
<evidence type="ECO:0000313" key="12">
    <source>
        <dbReference type="EMBL" id="XBG61567.1"/>
    </source>
</evidence>
<dbReference type="InterPro" id="IPR026444">
    <property type="entry name" value="Secre_tail"/>
</dbReference>
<dbReference type="Pfam" id="PF05572">
    <property type="entry name" value="Peptidase_M43"/>
    <property type="match status" value="1"/>
</dbReference>
<dbReference type="Gene3D" id="3.40.390.10">
    <property type="entry name" value="Collagenase (Catalytic Domain)"/>
    <property type="match status" value="1"/>
</dbReference>
<evidence type="ECO:0000256" key="9">
    <source>
        <dbReference type="SAM" id="SignalP"/>
    </source>
</evidence>
<evidence type="ECO:0000256" key="2">
    <source>
        <dbReference type="ARBA" id="ARBA00022670"/>
    </source>
</evidence>
<organism evidence="12">
    <name type="scientific">Pontimicrobium sp. SW4</name>
    <dbReference type="NCBI Taxonomy" id="3153519"/>
    <lineage>
        <taxon>Bacteria</taxon>
        <taxon>Pseudomonadati</taxon>
        <taxon>Bacteroidota</taxon>
        <taxon>Flavobacteriia</taxon>
        <taxon>Flavobacteriales</taxon>
        <taxon>Flavobacteriaceae</taxon>
        <taxon>Pontimicrobium</taxon>
    </lineage>
</organism>
<feature type="signal peptide" evidence="9">
    <location>
        <begin position="1"/>
        <end position="24"/>
    </location>
</feature>
<evidence type="ECO:0000256" key="8">
    <source>
        <dbReference type="ARBA" id="ARBA00023157"/>
    </source>
</evidence>
<protein>
    <submittedName>
        <fullName evidence="12">M43 family zinc metalloprotease</fullName>
    </submittedName>
</protein>
<dbReference type="CDD" id="cd04275">
    <property type="entry name" value="ZnMc_pappalysin_like"/>
    <property type="match status" value="1"/>
</dbReference>
<dbReference type="InterPro" id="IPR024079">
    <property type="entry name" value="MetalloPept_cat_dom_sf"/>
</dbReference>
<accession>A0AAU7BU98</accession>
<keyword evidence="7 12" id="KW-0482">Metalloprotease</keyword>
<dbReference type="SUPFAM" id="SSF55486">
    <property type="entry name" value="Metalloproteases ('zincins'), catalytic domain"/>
    <property type="match status" value="1"/>
</dbReference>
<dbReference type="PANTHER" id="PTHR47466">
    <property type="match status" value="1"/>
</dbReference>
<dbReference type="GO" id="GO:0006508">
    <property type="term" value="P:proteolysis"/>
    <property type="evidence" value="ECO:0007669"/>
    <property type="project" value="UniProtKB-KW"/>
</dbReference>
<evidence type="ECO:0000256" key="1">
    <source>
        <dbReference type="ARBA" id="ARBA00008721"/>
    </source>
</evidence>
<evidence type="ECO:0000259" key="10">
    <source>
        <dbReference type="Pfam" id="PF05572"/>
    </source>
</evidence>
<dbReference type="Pfam" id="PF18962">
    <property type="entry name" value="Por_Secre_tail"/>
    <property type="match status" value="1"/>
</dbReference>
<dbReference type="NCBIfam" id="TIGR04183">
    <property type="entry name" value="Por_Secre_tail"/>
    <property type="match status" value="1"/>
</dbReference>
<keyword evidence="8" id="KW-1015">Disulfide bond</keyword>
<keyword evidence="6" id="KW-0862">Zinc</keyword>
<gene>
    <name evidence="12" type="ORF">ABGB03_01360</name>
</gene>
<evidence type="ECO:0000256" key="5">
    <source>
        <dbReference type="ARBA" id="ARBA00022801"/>
    </source>
</evidence>
<feature type="domain" description="Peptidase M43 pregnancy-associated plasma-A" evidence="10">
    <location>
        <begin position="183"/>
        <end position="336"/>
    </location>
</feature>
<keyword evidence="3" id="KW-0479">Metal-binding</keyword>
<keyword evidence="2" id="KW-0645">Protease</keyword>
<evidence type="ECO:0000256" key="3">
    <source>
        <dbReference type="ARBA" id="ARBA00022723"/>
    </source>
</evidence>
<comment type="similarity">
    <text evidence="1">Belongs to the peptidase M43B family.</text>
</comment>
<dbReference type="AlphaFoldDB" id="A0AAU7BU98"/>
<dbReference type="EMBL" id="CP157199">
    <property type="protein sequence ID" value="XBG61567.1"/>
    <property type="molecule type" value="Genomic_DNA"/>
</dbReference>
<dbReference type="RefSeq" id="WP_347924196.1">
    <property type="nucleotide sequence ID" value="NZ_CP157199.1"/>
</dbReference>
<keyword evidence="4 9" id="KW-0732">Signal</keyword>
<name>A0AAU7BU98_9FLAO</name>
<evidence type="ECO:0000256" key="6">
    <source>
        <dbReference type="ARBA" id="ARBA00022833"/>
    </source>
</evidence>
<feature type="domain" description="Secretion system C-terminal sorting" evidence="11">
    <location>
        <begin position="587"/>
        <end position="651"/>
    </location>
</feature>
<proteinExistence type="inferred from homology"/>
<reference evidence="12" key="1">
    <citation type="submission" date="2024-05" db="EMBL/GenBank/DDBJ databases">
        <title>Pontimicrobium maritimus sp. nov., isolated form sea water.</title>
        <authorList>
            <person name="Muhammad N."/>
            <person name="Vuong T.Q."/>
            <person name="Han H.L."/>
            <person name="Kim S.-G."/>
        </authorList>
    </citation>
    <scope>NUCLEOTIDE SEQUENCE</scope>
    <source>
        <strain evidence="12">SW4</strain>
    </source>
</reference>
<dbReference type="GO" id="GO:0008237">
    <property type="term" value="F:metallopeptidase activity"/>
    <property type="evidence" value="ECO:0007669"/>
    <property type="project" value="UniProtKB-KW"/>
</dbReference>
<dbReference type="InterPro" id="IPR008754">
    <property type="entry name" value="Peptidase_M43"/>
</dbReference>
<feature type="chain" id="PRO_5043660917" evidence="9">
    <location>
        <begin position="25"/>
        <end position="661"/>
    </location>
</feature>
<evidence type="ECO:0000256" key="7">
    <source>
        <dbReference type="ARBA" id="ARBA00023049"/>
    </source>
</evidence>
<sequence length="661" mass="71533">MDFKKTTFSILFFSFLLSTVVTFAQEKEPERCATDEYNKMLLKDNPNMMGSKAFEQQLSKQIQLNNIKRSGINSSSNRRVVYTIPVVVHVIHNGEAIGVETNISDAQVLSQIQVLNEDFRRLSGTRGFNTHPDGADVEVEFCLAQQTPDGCVTNGINRIDMSAVSTTWSGPGGNTDTVLKPATIWDASKYLNMWSVKFSNSGNLGFAQFPGGPAISDGVVIGYQYFGTEDDPSVTLPDSDPRFNLGRTATHEVGHYLGLFHTFQGGCSEIDGGDLCADTPAVASSGSNANICNTGNDSCPTPAGFPDMVENYMDYSQDSCMNVFTNDQKVRVVATLTGSANRPTTITSNVCTPLASVNDDGSVQIEGVAIEECGFNVTPSIRITNWGTITLTSALITYDEDGGTASNYNWSGSLDYGEFEVVNLPVIVSSSGNHTFNVSISNPNGNTDLRSCNDDDSAAFSIDQSYASTTQVHLTLTPDSFGSEITWEFRDSGNNLLNNGGPYTDGNTDVINESFNVVANECYTFTIFDAPGDGICCDFGTGSYELKADDNTVIVSGGDYGASETTKVSTMVTLRGNKYFVDNRISIYPNPTNSILNIKLANRNDLPDAYKVYNLLGQLVKENQVKNTSQLNVDVSSLSNGLYFIKVIKNGASLSLPFIKK</sequence>
<dbReference type="GO" id="GO:0046872">
    <property type="term" value="F:metal ion binding"/>
    <property type="evidence" value="ECO:0007669"/>
    <property type="project" value="UniProtKB-KW"/>
</dbReference>